<dbReference type="InterPro" id="IPR011108">
    <property type="entry name" value="RMMBL"/>
</dbReference>
<dbReference type="PANTHER" id="PTHR11203">
    <property type="entry name" value="CLEAVAGE AND POLYADENYLATION SPECIFICITY FACTOR FAMILY MEMBER"/>
    <property type="match status" value="1"/>
</dbReference>
<dbReference type="EMBL" id="LCJQ01000029">
    <property type="protein sequence ID" value="KKT80653.1"/>
    <property type="molecule type" value="Genomic_DNA"/>
</dbReference>
<dbReference type="Gene3D" id="3.60.15.10">
    <property type="entry name" value="Ribonuclease Z/Hydroxyacylglutathione hydrolase-like"/>
    <property type="match status" value="1"/>
</dbReference>
<feature type="domain" description="Beta-Casp" evidence="3">
    <location>
        <begin position="239"/>
        <end position="348"/>
    </location>
</feature>
<keyword evidence="1" id="KW-0378">Hydrolase</keyword>
<dbReference type="InterPro" id="IPR001279">
    <property type="entry name" value="Metallo-B-lactamas"/>
</dbReference>
<dbReference type="GO" id="GO:0004521">
    <property type="term" value="F:RNA endonuclease activity"/>
    <property type="evidence" value="ECO:0007669"/>
    <property type="project" value="TreeGrafter"/>
</dbReference>
<accession>A0A0G1KAU7</accession>
<evidence type="ECO:0000256" key="1">
    <source>
        <dbReference type="ARBA" id="ARBA00022801"/>
    </source>
</evidence>
<comment type="caution">
    <text evidence="4">The sequence shown here is derived from an EMBL/GenBank/DDBJ whole genome shotgun (WGS) entry which is preliminary data.</text>
</comment>
<dbReference type="Pfam" id="PF00753">
    <property type="entry name" value="Lactamase_B"/>
    <property type="match status" value="1"/>
</dbReference>
<sequence>MKFTALSGGIPLGAAHYLIEELEGKNIAFDCGVEILRGGNTRMPPVTDKKVDLLCVTHGHLDHVGGLAYFAKCHPETKFLGTKVTRRFAEMQLWDSFGITAKKIAEGKKVEAYFNGDDIRALMKRFKIVRRPKWFGPWPGWEIRFRPNGHINGSACVDIQTPNDFRMTFSVDTCFNGQPTIMGAKVYNDFHPYTLFIEGTYGDRTLPDRQGEEERFIGYVRDVLQRGGFALVPSFGIGGVNIALVLANAGIPTYIDGMIRTTADIINISNPWSASDRPFVFPENLQPVANEWHRQQILKGGKPCAIVTTHGMLEFGPVWSYLPHILGDNNSAVIIPGYQAEETGGYQLLRLERGQALERKNEKTGEFEKYQIYCDVEKFYLSGHASGREIADYVREVNPWEMVILHASYRSYHSLKRMIKERLPIIKVHGAFNGQELIDEWI</sequence>
<dbReference type="SMART" id="SM01027">
    <property type="entry name" value="Beta-Casp"/>
    <property type="match status" value="1"/>
</dbReference>
<evidence type="ECO:0000313" key="5">
    <source>
        <dbReference type="Proteomes" id="UP000034595"/>
    </source>
</evidence>
<evidence type="ECO:0000259" key="3">
    <source>
        <dbReference type="SMART" id="SM01027"/>
    </source>
</evidence>
<dbReference type="Pfam" id="PF10996">
    <property type="entry name" value="Beta-Casp"/>
    <property type="match status" value="1"/>
</dbReference>
<proteinExistence type="predicted"/>
<dbReference type="InterPro" id="IPR036866">
    <property type="entry name" value="RibonucZ/Hydroxyglut_hydro"/>
</dbReference>
<dbReference type="Proteomes" id="UP000034595">
    <property type="component" value="Unassembled WGS sequence"/>
</dbReference>
<evidence type="ECO:0000259" key="2">
    <source>
        <dbReference type="SMART" id="SM00849"/>
    </source>
</evidence>
<dbReference type="Gene3D" id="3.40.50.10890">
    <property type="match status" value="1"/>
</dbReference>
<dbReference type="Pfam" id="PF07521">
    <property type="entry name" value="RMMBL"/>
    <property type="match status" value="1"/>
</dbReference>
<dbReference type="SUPFAM" id="SSF56281">
    <property type="entry name" value="Metallo-hydrolase/oxidoreductase"/>
    <property type="match status" value="1"/>
</dbReference>
<dbReference type="InterPro" id="IPR022712">
    <property type="entry name" value="Beta_Casp"/>
</dbReference>
<organism evidence="4 5">
    <name type="scientific">Candidatus Azambacteria bacterium GW2011_GWA1_44_9</name>
    <dbReference type="NCBI Taxonomy" id="1618610"/>
    <lineage>
        <taxon>Bacteria</taxon>
        <taxon>Candidatus Azamiibacteriota</taxon>
    </lineage>
</organism>
<dbReference type="AlphaFoldDB" id="A0A0G1KAU7"/>
<dbReference type="GO" id="GO:0016787">
    <property type="term" value="F:hydrolase activity"/>
    <property type="evidence" value="ECO:0007669"/>
    <property type="project" value="UniProtKB-KW"/>
</dbReference>
<dbReference type="PATRIC" id="fig|1618610.3.peg.749"/>
<name>A0A0G1KAU7_9BACT</name>
<gene>
    <name evidence="4" type="ORF">UW78_C0029G0002</name>
</gene>
<dbReference type="PANTHER" id="PTHR11203:SF37">
    <property type="entry name" value="INTEGRATOR COMPLEX SUBUNIT 11"/>
    <property type="match status" value="1"/>
</dbReference>
<protein>
    <submittedName>
        <fullName evidence="4">Beta-lactamase domain protein</fullName>
    </submittedName>
</protein>
<feature type="domain" description="Metallo-beta-lactamase" evidence="2">
    <location>
        <begin position="13"/>
        <end position="228"/>
    </location>
</feature>
<dbReference type="InterPro" id="IPR050698">
    <property type="entry name" value="MBL"/>
</dbReference>
<dbReference type="SMART" id="SM00849">
    <property type="entry name" value="Lactamase_B"/>
    <property type="match status" value="1"/>
</dbReference>
<reference evidence="4 5" key="1">
    <citation type="journal article" date="2015" name="Nature">
        <title>rRNA introns, odd ribosomes, and small enigmatic genomes across a large radiation of phyla.</title>
        <authorList>
            <person name="Brown C.T."/>
            <person name="Hug L.A."/>
            <person name="Thomas B.C."/>
            <person name="Sharon I."/>
            <person name="Castelle C.J."/>
            <person name="Singh A."/>
            <person name="Wilkins M.J."/>
            <person name="Williams K.H."/>
            <person name="Banfield J.F."/>
        </authorList>
    </citation>
    <scope>NUCLEOTIDE SEQUENCE [LARGE SCALE GENOMIC DNA]</scope>
</reference>
<evidence type="ECO:0000313" key="4">
    <source>
        <dbReference type="EMBL" id="KKT80653.1"/>
    </source>
</evidence>